<feature type="domain" description="WW" evidence="2">
    <location>
        <begin position="492"/>
        <end position="519"/>
    </location>
</feature>
<evidence type="ECO:0000313" key="3">
    <source>
        <dbReference type="EMBL" id="GLI61292.1"/>
    </source>
</evidence>
<gene>
    <name evidence="3" type="ORF">VaNZ11_003646</name>
</gene>
<evidence type="ECO:0000259" key="2">
    <source>
        <dbReference type="PROSITE" id="PS50020"/>
    </source>
</evidence>
<organism evidence="3 4">
    <name type="scientific">Volvox africanus</name>
    <dbReference type="NCBI Taxonomy" id="51714"/>
    <lineage>
        <taxon>Eukaryota</taxon>
        <taxon>Viridiplantae</taxon>
        <taxon>Chlorophyta</taxon>
        <taxon>core chlorophytes</taxon>
        <taxon>Chlorophyceae</taxon>
        <taxon>CS clade</taxon>
        <taxon>Chlamydomonadales</taxon>
        <taxon>Volvocaceae</taxon>
        <taxon>Volvox</taxon>
    </lineage>
</organism>
<dbReference type="PANTHER" id="PTHR46977">
    <property type="entry name" value="PROTEIN FREE1"/>
    <property type="match status" value="1"/>
</dbReference>
<dbReference type="PROSITE" id="PS01159">
    <property type="entry name" value="WW_DOMAIN_1"/>
    <property type="match status" value="1"/>
</dbReference>
<dbReference type="SMART" id="SM00233">
    <property type="entry name" value="PH"/>
    <property type="match status" value="1"/>
</dbReference>
<feature type="domain" description="PH" evidence="1">
    <location>
        <begin position="146"/>
        <end position="243"/>
    </location>
</feature>
<dbReference type="SUPFAM" id="SSF51045">
    <property type="entry name" value="WW domain"/>
    <property type="match status" value="1"/>
</dbReference>
<dbReference type="Gene3D" id="2.30.29.30">
    <property type="entry name" value="Pleckstrin-homology domain (PH domain)/Phosphotyrosine-binding domain (PTB)"/>
    <property type="match status" value="1"/>
</dbReference>
<dbReference type="InterPro" id="IPR001849">
    <property type="entry name" value="PH_domain"/>
</dbReference>
<dbReference type="Proteomes" id="UP001165090">
    <property type="component" value="Unassembled WGS sequence"/>
</dbReference>
<dbReference type="Pfam" id="PF00169">
    <property type="entry name" value="PH"/>
    <property type="match status" value="1"/>
</dbReference>
<protein>
    <recommendedName>
        <fullName evidence="5">PH domain-containing protein</fullName>
    </recommendedName>
</protein>
<dbReference type="InterPro" id="IPR036020">
    <property type="entry name" value="WW_dom_sf"/>
</dbReference>
<dbReference type="SMART" id="SM00456">
    <property type="entry name" value="WW"/>
    <property type="match status" value="1"/>
</dbReference>
<dbReference type="PROSITE" id="PS50003">
    <property type="entry name" value="PH_DOMAIN"/>
    <property type="match status" value="1"/>
</dbReference>
<keyword evidence="4" id="KW-1185">Reference proteome</keyword>
<dbReference type="Pfam" id="PF00397">
    <property type="entry name" value="WW"/>
    <property type="match status" value="1"/>
</dbReference>
<accession>A0ABQ5RUJ4</accession>
<evidence type="ECO:0000259" key="1">
    <source>
        <dbReference type="PROSITE" id="PS50003"/>
    </source>
</evidence>
<dbReference type="EMBL" id="BSDZ01000010">
    <property type="protein sequence ID" value="GLI61292.1"/>
    <property type="molecule type" value="Genomic_DNA"/>
</dbReference>
<evidence type="ECO:0008006" key="5">
    <source>
        <dbReference type="Google" id="ProtNLM"/>
    </source>
</evidence>
<dbReference type="InterPro" id="IPR045893">
    <property type="entry name" value="FREE1"/>
</dbReference>
<comment type="caution">
    <text evidence="3">The sequence shown here is derived from an EMBL/GenBank/DDBJ whole genome shotgun (WGS) entry which is preliminary data.</text>
</comment>
<proteinExistence type="predicted"/>
<sequence>MASDFKGISEKFRMNLVNSDGNCDSVVVQIGLDGLKLLSASDNRTMRSYDLSHISRWQSRGGSLILYTRTPVDVEERQTTLSANDVTVRSALDTLTCCCMQLAELLQSRQTETAQETANNLHALVAGGGKKKTPLPTADEVEYWRNPDKAGWLQSQGEHLKNWRNRWFVLKQGYLFRFYNDKVTEAIKPRGVVDLSKVQDVKVVPGRSNTIQLKTTSGGTVCYIAGSETEVVEWVSAIEGAMQKICKHVAGVEDEPPAQQPKAQSAKNPAEWLRLVEKGFESSAVSGGRSGSGGAGGNVPSRNLGSTLVNVVGYDEVPSSSGAGAGAGGAGGGYRDMYRDTSPYASLNRQYSSGYTPIQGLPTSSSAIAGAQLLTSDLDLNYGGGGGLVTQASFGQQQQQQQQQQESRHSYVPAAMQTQQPNGAYGAAKPFSQPYAYPLQPQQGAVVSLIDQVPQQQPAYPTYFQQPTMPAQQLQPQQAVQPQQVVLPSANWQVHFTADGRPYYYNGNTGTTQWDVPLNS</sequence>
<dbReference type="InterPro" id="IPR011993">
    <property type="entry name" value="PH-like_dom_sf"/>
</dbReference>
<dbReference type="InterPro" id="IPR001202">
    <property type="entry name" value="WW_dom"/>
</dbReference>
<reference evidence="3 4" key="1">
    <citation type="journal article" date="2023" name="IScience">
        <title>Expanded male sex-determining region conserved during the evolution of homothallism in the green alga Volvox.</title>
        <authorList>
            <person name="Yamamoto K."/>
            <person name="Matsuzaki R."/>
            <person name="Mahakham W."/>
            <person name="Heman W."/>
            <person name="Sekimoto H."/>
            <person name="Kawachi M."/>
            <person name="Minakuchi Y."/>
            <person name="Toyoda A."/>
            <person name="Nozaki H."/>
        </authorList>
    </citation>
    <scope>NUCLEOTIDE SEQUENCE [LARGE SCALE GENOMIC DNA]</scope>
    <source>
        <strain evidence="3 4">NIES-4468</strain>
    </source>
</reference>
<dbReference type="PROSITE" id="PS50020">
    <property type="entry name" value="WW_DOMAIN_2"/>
    <property type="match status" value="1"/>
</dbReference>
<dbReference type="SUPFAM" id="SSF50729">
    <property type="entry name" value="PH domain-like"/>
    <property type="match status" value="1"/>
</dbReference>
<evidence type="ECO:0000313" key="4">
    <source>
        <dbReference type="Proteomes" id="UP001165090"/>
    </source>
</evidence>
<dbReference type="CDD" id="cd00201">
    <property type="entry name" value="WW"/>
    <property type="match status" value="1"/>
</dbReference>
<name>A0ABQ5RUJ4_9CHLO</name>
<dbReference type="PANTHER" id="PTHR46977:SF1">
    <property type="entry name" value="PROTEIN FREE1"/>
    <property type="match status" value="1"/>
</dbReference>
<dbReference type="Gene3D" id="2.20.70.10">
    <property type="match status" value="1"/>
</dbReference>